<dbReference type="RefSeq" id="WP_331255595.1">
    <property type="nucleotide sequence ID" value="NZ_CP133270.1"/>
</dbReference>
<accession>A0ABZ2C2T8</accession>
<keyword evidence="2" id="KW-1185">Reference proteome</keyword>
<evidence type="ECO:0000313" key="2">
    <source>
        <dbReference type="Proteomes" id="UP001330434"/>
    </source>
</evidence>
<evidence type="ECO:0000313" key="1">
    <source>
        <dbReference type="EMBL" id="WVX66769.1"/>
    </source>
</evidence>
<proteinExistence type="predicted"/>
<dbReference type="EMBL" id="CP133270">
    <property type="protein sequence ID" value="WVX66769.1"/>
    <property type="molecule type" value="Genomic_DNA"/>
</dbReference>
<reference evidence="1 2" key="1">
    <citation type="journal article" date="2024" name="Environ. Microbiol.">
        <title>Novel evolutionary insights on the interactions of the Holosporales (Alphaproteobacteria) with eukaryotic hosts from comparative genomics.</title>
        <authorList>
            <person name="Giovannini M."/>
            <person name="Petroni G."/>
            <person name="Castelli M."/>
        </authorList>
    </citation>
    <scope>NUCLEOTIDE SEQUENCE [LARGE SCALE GENOMIC DNA]</scope>
    <source>
        <strain evidence="1 2">US_Bl 15I1</strain>
    </source>
</reference>
<protein>
    <submittedName>
        <fullName evidence="1">DUF2125 domain-containing protein</fullName>
    </submittedName>
</protein>
<sequence length="336" mass="37701">MSKTPKKITLLILSLLLTLAIAWFASFEFAKTRILQDFEKELTHLKTQGYEISYDGISMSGSPLLVSAHISNLKIKTPQNWGGGQTPLLTLSLRPWSLNHFYLDFEGDTHFDIPPFLNTTLLKLVCQNCKSEIWIENQNWNQIQISAHQIAFQNGEKTIPLTLSEINLDLENNIIDHRIHLDFSSQLQGLDTALNLKGYTKSATFLFKSEISHFQTPYPKTLAAWRDQGGIIDIKKLSFTWAPLDIQGDGTFTFDEQMRPLSAFSATISGYDRALEVLTEVGVIKKKAAQMAGFILGMLAHQNQKGEKEITVPITTQNGKLSVGPADLIELEPIRP</sequence>
<dbReference type="InterPro" id="IPR018666">
    <property type="entry name" value="DUF2125"/>
</dbReference>
<gene>
    <name evidence="1" type="ORF">Bealeia1_00954</name>
</gene>
<organism evidence="1 2">
    <name type="scientific">Candidatus Bealeia paramacronuclearis</name>
    <dbReference type="NCBI Taxonomy" id="1921001"/>
    <lineage>
        <taxon>Bacteria</taxon>
        <taxon>Pseudomonadati</taxon>
        <taxon>Pseudomonadota</taxon>
        <taxon>Alphaproteobacteria</taxon>
        <taxon>Holosporales</taxon>
        <taxon>Holosporaceae</taxon>
        <taxon>Candidatus Bealeia</taxon>
    </lineage>
</organism>
<name>A0ABZ2C2T8_9PROT</name>
<dbReference type="Proteomes" id="UP001330434">
    <property type="component" value="Chromosome"/>
</dbReference>
<dbReference type="Pfam" id="PF09898">
    <property type="entry name" value="DUF2125"/>
    <property type="match status" value="1"/>
</dbReference>